<feature type="transmembrane region" description="Helical" evidence="1">
    <location>
        <begin position="187"/>
        <end position="205"/>
    </location>
</feature>
<evidence type="ECO:0000313" key="3">
    <source>
        <dbReference type="EMBL" id="SFK60368.1"/>
    </source>
</evidence>
<evidence type="ECO:0000259" key="2">
    <source>
        <dbReference type="Pfam" id="PF02517"/>
    </source>
</evidence>
<feature type="transmembrane region" description="Helical" evidence="1">
    <location>
        <begin position="44"/>
        <end position="64"/>
    </location>
</feature>
<dbReference type="InterPro" id="IPR042150">
    <property type="entry name" value="MmRce1-like"/>
</dbReference>
<sequence>MISNTIPQVQRAIRAHELVVFYVLACAFSWAAWSLMVYAGDSPVAMAASMVPVFGPAVGALLTLKLSGRSLRAWVRSLGPVAGSVRWSLAAVVLAAALLAVTTGAYLLAGGVFTAPTVTVSALVVAFVLTLTLGGGLEELGWRGYALPRLQQRWSPVVATLVVGFGWALWHLPLFVLPGAQNADQPFWLFTAAAVVLSFVFTWLYNVAGGRVLPAILLHGLYNTTGLLYPFAADTSVALNFGAGIAAAVSVATVLLFVTKGRLTGEAGPVLPRDVLVQSSRAETKTLAD</sequence>
<dbReference type="RefSeq" id="WP_089864427.1">
    <property type="nucleotide sequence ID" value="NZ_FOTC01000001.1"/>
</dbReference>
<dbReference type="GO" id="GO:0080120">
    <property type="term" value="P:CAAX-box protein maturation"/>
    <property type="evidence" value="ECO:0007669"/>
    <property type="project" value="UniProtKB-ARBA"/>
</dbReference>
<dbReference type="GO" id="GO:0006508">
    <property type="term" value="P:proteolysis"/>
    <property type="evidence" value="ECO:0007669"/>
    <property type="project" value="UniProtKB-KW"/>
</dbReference>
<keyword evidence="4" id="KW-1185">Reference proteome</keyword>
<dbReference type="Pfam" id="PF02517">
    <property type="entry name" value="Rce1-like"/>
    <property type="match status" value="1"/>
</dbReference>
<dbReference type="EMBL" id="FOTC01000001">
    <property type="protein sequence ID" value="SFK60368.1"/>
    <property type="molecule type" value="Genomic_DNA"/>
</dbReference>
<dbReference type="PANTHER" id="PTHR35797:SF1">
    <property type="entry name" value="PROTEASE"/>
    <property type="match status" value="1"/>
</dbReference>
<dbReference type="Proteomes" id="UP000199607">
    <property type="component" value="Unassembled WGS sequence"/>
</dbReference>
<feature type="transmembrane region" description="Helical" evidence="1">
    <location>
        <begin position="238"/>
        <end position="258"/>
    </location>
</feature>
<keyword evidence="1" id="KW-0812">Transmembrane</keyword>
<dbReference type="AlphaFoldDB" id="A0A1I4AUZ9"/>
<evidence type="ECO:0000313" key="4">
    <source>
        <dbReference type="Proteomes" id="UP000199607"/>
    </source>
</evidence>
<gene>
    <name evidence="3" type="ORF">SAMN04487950_0129</name>
</gene>
<accession>A0A1I4AUZ9</accession>
<keyword evidence="1" id="KW-0472">Membrane</keyword>
<keyword evidence="3" id="KW-0645">Protease</keyword>
<keyword evidence="3" id="KW-0378">Hydrolase</keyword>
<keyword evidence="1" id="KW-1133">Transmembrane helix</keyword>
<feature type="transmembrane region" description="Helical" evidence="1">
    <location>
        <begin position="113"/>
        <end position="133"/>
    </location>
</feature>
<feature type="domain" description="CAAX prenyl protease 2/Lysostaphin resistance protein A-like" evidence="2">
    <location>
        <begin position="123"/>
        <end position="224"/>
    </location>
</feature>
<protein>
    <submittedName>
        <fullName evidence="3">Membrane protease YdiL, CAAX protease family</fullName>
    </submittedName>
</protein>
<dbReference type="STRING" id="553466.SAMN04487950_0129"/>
<proteinExistence type="predicted"/>
<name>A0A1I4AUZ9_9EURY</name>
<feature type="transmembrane region" description="Helical" evidence="1">
    <location>
        <begin position="85"/>
        <end position="107"/>
    </location>
</feature>
<dbReference type="PANTHER" id="PTHR35797">
    <property type="entry name" value="PROTEASE-RELATED"/>
    <property type="match status" value="1"/>
</dbReference>
<dbReference type="InterPro" id="IPR003675">
    <property type="entry name" value="Rce1/LyrA-like_dom"/>
</dbReference>
<dbReference type="GO" id="GO:0004175">
    <property type="term" value="F:endopeptidase activity"/>
    <property type="evidence" value="ECO:0007669"/>
    <property type="project" value="UniProtKB-ARBA"/>
</dbReference>
<feature type="transmembrane region" description="Helical" evidence="1">
    <location>
        <begin position="154"/>
        <end position="175"/>
    </location>
</feature>
<evidence type="ECO:0000256" key="1">
    <source>
        <dbReference type="SAM" id="Phobius"/>
    </source>
</evidence>
<feature type="transmembrane region" description="Helical" evidence="1">
    <location>
        <begin position="18"/>
        <end position="38"/>
    </location>
</feature>
<organism evidence="3 4">
    <name type="scientific">Halogranum rubrum</name>
    <dbReference type="NCBI Taxonomy" id="553466"/>
    <lineage>
        <taxon>Archaea</taxon>
        <taxon>Methanobacteriati</taxon>
        <taxon>Methanobacteriota</taxon>
        <taxon>Stenosarchaea group</taxon>
        <taxon>Halobacteria</taxon>
        <taxon>Halobacteriales</taxon>
        <taxon>Haloferacaceae</taxon>
    </lineage>
</organism>
<feature type="transmembrane region" description="Helical" evidence="1">
    <location>
        <begin position="212"/>
        <end position="232"/>
    </location>
</feature>
<reference evidence="4" key="1">
    <citation type="submission" date="2016-10" db="EMBL/GenBank/DDBJ databases">
        <authorList>
            <person name="Varghese N."/>
            <person name="Submissions S."/>
        </authorList>
    </citation>
    <scope>NUCLEOTIDE SEQUENCE [LARGE SCALE GENOMIC DNA]</scope>
    <source>
        <strain evidence="4">CGMCC 1.7738</strain>
    </source>
</reference>